<feature type="transmembrane region" description="Helical" evidence="1">
    <location>
        <begin position="29"/>
        <end position="49"/>
    </location>
</feature>
<keyword evidence="2" id="KW-0614">Plasmid</keyword>
<organism evidence="2 3">
    <name type="scientific">Vescimonas fastidiosa</name>
    <dbReference type="NCBI Taxonomy" id="2714353"/>
    <lineage>
        <taxon>Bacteria</taxon>
        <taxon>Bacillati</taxon>
        <taxon>Bacillota</taxon>
        <taxon>Clostridia</taxon>
        <taxon>Eubacteriales</taxon>
        <taxon>Oscillospiraceae</taxon>
        <taxon>Vescimonas</taxon>
    </lineage>
</organism>
<reference evidence="2" key="1">
    <citation type="submission" date="2020-09" db="EMBL/GenBank/DDBJ databases">
        <title>New species isolated from human feces.</title>
        <authorList>
            <person name="Kitahara M."/>
            <person name="Shigeno Y."/>
            <person name="Shime M."/>
            <person name="Matsumoto Y."/>
            <person name="Nakamura S."/>
            <person name="Motooka D."/>
            <person name="Fukuoka S."/>
            <person name="Nishikawa H."/>
            <person name="Benno Y."/>
        </authorList>
    </citation>
    <scope>NUCLEOTIDE SEQUENCE</scope>
    <source>
        <strain evidence="2">MM35</strain>
        <plasmid evidence="2">pMM35_01</plasmid>
    </source>
</reference>
<evidence type="ECO:0000313" key="3">
    <source>
        <dbReference type="Proteomes" id="UP000681343"/>
    </source>
</evidence>
<gene>
    <name evidence="2" type="ORF">MM35RIKEN_19720</name>
</gene>
<evidence type="ECO:0000313" key="2">
    <source>
        <dbReference type="EMBL" id="BCK79780.1"/>
    </source>
</evidence>
<feature type="transmembrane region" description="Helical" evidence="1">
    <location>
        <begin position="61"/>
        <end position="86"/>
    </location>
</feature>
<proteinExistence type="predicted"/>
<keyword evidence="1" id="KW-0812">Transmembrane</keyword>
<evidence type="ECO:0000256" key="1">
    <source>
        <dbReference type="SAM" id="Phobius"/>
    </source>
</evidence>
<dbReference type="KEGG" id="vfa:MM35RIKEN_19720"/>
<accession>A0A810PVS1</accession>
<keyword evidence="1" id="KW-1133">Transmembrane helix</keyword>
<dbReference type="RefSeq" id="WP_212821569.1">
    <property type="nucleotide sequence ID" value="NZ_AP023416.1"/>
</dbReference>
<dbReference type="AlphaFoldDB" id="A0A810PVS1"/>
<name>A0A810PVS1_9FIRM</name>
<keyword evidence="3" id="KW-1185">Reference proteome</keyword>
<dbReference type="Proteomes" id="UP000681343">
    <property type="component" value="Plasmid pMM35_01"/>
</dbReference>
<sequence>MSKMQKIAVVFLVIAAASGILHKTGVSYVPGLTALTLCVAMCAEGADMLKGTGKKKNTSRRLAAILVLAFGLFNLVVGGFEIYSYVLGL</sequence>
<protein>
    <recommendedName>
        <fullName evidence="4">DUF3953 domain-containing protein</fullName>
    </recommendedName>
</protein>
<keyword evidence="1" id="KW-0472">Membrane</keyword>
<geneLocation type="plasmid" evidence="2 3">
    <name>pMM35_01</name>
</geneLocation>
<evidence type="ECO:0008006" key="4">
    <source>
        <dbReference type="Google" id="ProtNLM"/>
    </source>
</evidence>
<dbReference type="EMBL" id="AP023416">
    <property type="protein sequence ID" value="BCK79780.1"/>
    <property type="molecule type" value="Genomic_DNA"/>
</dbReference>